<dbReference type="GO" id="GO:0015297">
    <property type="term" value="F:antiporter activity"/>
    <property type="evidence" value="ECO:0007669"/>
    <property type="project" value="InterPro"/>
</dbReference>
<dbReference type="GO" id="GO:0042910">
    <property type="term" value="F:xenobiotic transmembrane transporter activity"/>
    <property type="evidence" value="ECO:0007669"/>
    <property type="project" value="InterPro"/>
</dbReference>
<protein>
    <submittedName>
        <fullName evidence="8">Putative membrane protein</fullName>
    </submittedName>
</protein>
<accession>A0A0K8J4K6</accession>
<feature type="transmembrane region" description="Helical" evidence="7">
    <location>
        <begin position="412"/>
        <end position="436"/>
    </location>
</feature>
<dbReference type="KEGG" id="hsd:SD1D_0695"/>
<dbReference type="PIRSF" id="PIRSF006603">
    <property type="entry name" value="DinF"/>
    <property type="match status" value="1"/>
</dbReference>
<evidence type="ECO:0000256" key="1">
    <source>
        <dbReference type="ARBA" id="ARBA00004651"/>
    </source>
</evidence>
<evidence type="ECO:0000256" key="3">
    <source>
        <dbReference type="ARBA" id="ARBA00022475"/>
    </source>
</evidence>
<dbReference type="Pfam" id="PF01554">
    <property type="entry name" value="MatE"/>
    <property type="match status" value="2"/>
</dbReference>
<dbReference type="PANTHER" id="PTHR43549:SF3">
    <property type="entry name" value="MULTIDRUG RESISTANCE PROTEIN YPNP-RELATED"/>
    <property type="match status" value="1"/>
</dbReference>
<keyword evidence="3" id="KW-1003">Cell membrane</keyword>
<keyword evidence="4 7" id="KW-0812">Transmembrane</keyword>
<dbReference type="NCBIfam" id="TIGR00797">
    <property type="entry name" value="matE"/>
    <property type="match status" value="1"/>
</dbReference>
<feature type="transmembrane region" description="Helical" evidence="7">
    <location>
        <begin position="355"/>
        <end position="377"/>
    </location>
</feature>
<gene>
    <name evidence="8" type="ORF">SD1D_0695</name>
</gene>
<dbReference type="RefSeq" id="WP_242955247.1">
    <property type="nucleotide sequence ID" value="NZ_DUPS01000061.1"/>
</dbReference>
<evidence type="ECO:0000256" key="5">
    <source>
        <dbReference type="ARBA" id="ARBA00022989"/>
    </source>
</evidence>
<keyword evidence="9" id="KW-1185">Reference proteome</keyword>
<evidence type="ECO:0000313" key="9">
    <source>
        <dbReference type="Proteomes" id="UP000196053"/>
    </source>
</evidence>
<dbReference type="PANTHER" id="PTHR43549">
    <property type="entry name" value="MULTIDRUG RESISTANCE PROTEIN YPNP-RELATED"/>
    <property type="match status" value="1"/>
</dbReference>
<evidence type="ECO:0000256" key="7">
    <source>
        <dbReference type="SAM" id="Phobius"/>
    </source>
</evidence>
<feature type="transmembrane region" description="Helical" evidence="7">
    <location>
        <begin position="141"/>
        <end position="162"/>
    </location>
</feature>
<proteinExistence type="predicted"/>
<feature type="transmembrane region" description="Helical" evidence="7">
    <location>
        <begin position="55"/>
        <end position="80"/>
    </location>
</feature>
<evidence type="ECO:0000256" key="4">
    <source>
        <dbReference type="ARBA" id="ARBA00022692"/>
    </source>
</evidence>
<name>A0A0K8J4K6_9FIRM</name>
<feature type="transmembrane region" description="Helical" evidence="7">
    <location>
        <begin position="169"/>
        <end position="190"/>
    </location>
</feature>
<keyword evidence="2" id="KW-0813">Transport</keyword>
<organism evidence="8 9">
    <name type="scientific">Herbinix luporum</name>
    <dbReference type="NCBI Taxonomy" id="1679721"/>
    <lineage>
        <taxon>Bacteria</taxon>
        <taxon>Bacillati</taxon>
        <taxon>Bacillota</taxon>
        <taxon>Clostridia</taxon>
        <taxon>Lachnospirales</taxon>
        <taxon>Lachnospiraceae</taxon>
        <taxon>Herbinix</taxon>
    </lineage>
</organism>
<evidence type="ECO:0000256" key="6">
    <source>
        <dbReference type="ARBA" id="ARBA00023136"/>
    </source>
</evidence>
<evidence type="ECO:0000313" key="8">
    <source>
        <dbReference type="EMBL" id="CUH92243.1"/>
    </source>
</evidence>
<keyword evidence="5 7" id="KW-1133">Transmembrane helix</keyword>
<evidence type="ECO:0000256" key="2">
    <source>
        <dbReference type="ARBA" id="ARBA00022448"/>
    </source>
</evidence>
<dbReference type="AlphaFoldDB" id="A0A0K8J4K6"/>
<comment type="subcellular location">
    <subcellularLocation>
        <location evidence="1">Cell membrane</location>
        <topology evidence="1">Multi-pass membrane protein</topology>
    </subcellularLocation>
</comment>
<sequence length="453" mass="49654">MTKTITRDMTIGNPTKLILNFTLPMLIGNIFQQFYNMVDSIVVGKFVNKDALSAVGATGSITYLIFSLVFGMSAGISIVISQYYGAGDYEKVRKSFATATYVLFLVSLIMGTVGFFTSRPLLKLLGTHQDIIDQSHTYMKILYIGILGTACYNGISAVLRALGDAITPLVFLIIASILNVVLDLIFVIVFNMGVAGVAIATIISQFLSGIGCIIYAFKKVKILRIPLKEFKPDREIFIKCIRLGVPVALQNSLIAVSMMTLQSVVNSFQDTIKIAAFTAVNRIEQLVMQPSMSLGAAVASFTGQNIGADKIDRVKKGAKSATKIILIFSLLMLPVMYFGGQYIMRLFTKKEDFEVVMYGVEGIRITCFFYSFLGLIFITRNFLSGAGDIRIPMIMGFIEVIVRVSLSKYLSGIIGFNGVFLATGLTWFATGIFGSIRVVSGKWKDKSIVSKRA</sequence>
<feature type="transmembrane region" description="Helical" evidence="7">
    <location>
        <begin position="101"/>
        <end position="121"/>
    </location>
</feature>
<dbReference type="GO" id="GO:0005886">
    <property type="term" value="C:plasma membrane"/>
    <property type="evidence" value="ECO:0007669"/>
    <property type="project" value="UniProtKB-SubCell"/>
</dbReference>
<dbReference type="InterPro" id="IPR052031">
    <property type="entry name" value="Membrane_Transporter-Flippase"/>
</dbReference>
<keyword evidence="6 7" id="KW-0472">Membrane</keyword>
<feature type="transmembrane region" description="Helical" evidence="7">
    <location>
        <begin position="17"/>
        <end position="35"/>
    </location>
</feature>
<dbReference type="Proteomes" id="UP000196053">
    <property type="component" value="Chromosome I"/>
</dbReference>
<dbReference type="InterPro" id="IPR048279">
    <property type="entry name" value="MdtK-like"/>
</dbReference>
<reference evidence="9" key="1">
    <citation type="submission" date="2015-09" db="EMBL/GenBank/DDBJ databases">
        <authorList>
            <person name="Wibberg D."/>
        </authorList>
    </citation>
    <scope>NUCLEOTIDE SEQUENCE [LARGE SCALE GENOMIC DNA]</scope>
    <source>
        <strain evidence="9">SD1D</strain>
    </source>
</reference>
<feature type="transmembrane region" description="Helical" evidence="7">
    <location>
        <begin position="196"/>
        <end position="217"/>
    </location>
</feature>
<feature type="transmembrane region" description="Helical" evidence="7">
    <location>
        <begin position="324"/>
        <end position="343"/>
    </location>
</feature>
<dbReference type="InterPro" id="IPR002528">
    <property type="entry name" value="MATE_fam"/>
</dbReference>
<dbReference type="CDD" id="cd13138">
    <property type="entry name" value="MATE_yoeA_like"/>
    <property type="match status" value="1"/>
</dbReference>
<dbReference type="EMBL" id="LN879430">
    <property type="protein sequence ID" value="CUH92243.1"/>
    <property type="molecule type" value="Genomic_DNA"/>
</dbReference>